<evidence type="ECO:0000259" key="1">
    <source>
        <dbReference type="Pfam" id="PF20469"/>
    </source>
</evidence>
<proteinExistence type="predicted"/>
<dbReference type="Pfam" id="PF11398">
    <property type="entry name" value="DUF2813"/>
    <property type="match status" value="1"/>
</dbReference>
<organism evidence="2 3">
    <name type="scientific">Edwardsiella anguillarum ET080813</name>
    <dbReference type="NCBI Taxonomy" id="667120"/>
    <lineage>
        <taxon>Bacteria</taxon>
        <taxon>Pseudomonadati</taxon>
        <taxon>Pseudomonadota</taxon>
        <taxon>Gammaproteobacteria</taxon>
        <taxon>Enterobacterales</taxon>
        <taxon>Hafniaceae</taxon>
        <taxon>Edwardsiella</taxon>
    </lineage>
</organism>
<dbReference type="InterPro" id="IPR022602">
    <property type="entry name" value="DUF2813"/>
</dbReference>
<protein>
    <submittedName>
        <fullName evidence="2">Putative ATP-dependent endonuclease of the OLD family</fullName>
    </submittedName>
</protein>
<dbReference type="GO" id="GO:0000731">
    <property type="term" value="P:DNA synthesis involved in DNA repair"/>
    <property type="evidence" value="ECO:0007669"/>
    <property type="project" value="TreeGrafter"/>
</dbReference>
<feature type="domain" description="OLD protein-like TOPRIM" evidence="1">
    <location>
        <begin position="380"/>
        <end position="444"/>
    </location>
</feature>
<gene>
    <name evidence="2" type="ORF">ETEE_0205</name>
</gene>
<accession>A0A076LJE3</accession>
<dbReference type="HOGENOM" id="CLU_034845_0_0_6"/>
<reference evidence="2 3" key="1">
    <citation type="journal article" date="2012" name="PLoS ONE">
        <title>Edwardsiella comparative phylogenomics reveal the new intra/inter-species taxonomic relationships, virulence evolution and niche adaptation mechanisms.</title>
        <authorList>
            <person name="Yang M."/>
            <person name="Lv Y."/>
            <person name="Xiao J."/>
            <person name="Wu H."/>
            <person name="Zheng H."/>
            <person name="Liu Q."/>
            <person name="Zhang Y."/>
            <person name="Wang Q."/>
        </authorList>
    </citation>
    <scope>NUCLEOTIDE SEQUENCE [LARGE SCALE GENOMIC DNA]</scope>
    <source>
        <strain evidence="3">080813</strain>
    </source>
</reference>
<keyword evidence="2" id="KW-0378">Hydrolase</keyword>
<dbReference type="Pfam" id="PF20469">
    <property type="entry name" value="OLD-like_TOPRIM"/>
    <property type="match status" value="1"/>
</dbReference>
<dbReference type="CDD" id="cd01026">
    <property type="entry name" value="TOPRIM_OLD"/>
    <property type="match status" value="1"/>
</dbReference>
<keyword evidence="2" id="KW-0255">Endonuclease</keyword>
<dbReference type="PANTHER" id="PTHR32182:SF19">
    <property type="entry name" value="HOMOLOGY WITH RECF PROTEIN"/>
    <property type="match status" value="1"/>
</dbReference>
<dbReference type="SUPFAM" id="SSF52540">
    <property type="entry name" value="P-loop containing nucleoside triphosphate hydrolases"/>
    <property type="match status" value="1"/>
</dbReference>
<dbReference type="PANTHER" id="PTHR32182">
    <property type="entry name" value="DNA REPLICATION AND REPAIR PROTEIN RECF"/>
    <property type="match status" value="1"/>
</dbReference>
<name>A0A076LJE3_9GAMM</name>
<evidence type="ECO:0000313" key="3">
    <source>
        <dbReference type="Proteomes" id="UP000028681"/>
    </source>
</evidence>
<dbReference type="GO" id="GO:0004519">
    <property type="term" value="F:endonuclease activity"/>
    <property type="evidence" value="ECO:0007669"/>
    <property type="project" value="UniProtKB-KW"/>
</dbReference>
<dbReference type="GeneID" id="33938019"/>
<dbReference type="InterPro" id="IPR027417">
    <property type="entry name" value="P-loop_NTPase"/>
</dbReference>
<dbReference type="RefSeq" id="WP_034162494.1">
    <property type="nucleotide sequence ID" value="NZ_CP006664.1"/>
</dbReference>
<dbReference type="EMBL" id="CP006664">
    <property type="protein sequence ID" value="AIJ06688.1"/>
    <property type="molecule type" value="Genomic_DNA"/>
</dbReference>
<evidence type="ECO:0000313" key="2">
    <source>
        <dbReference type="EMBL" id="AIJ06688.1"/>
    </source>
</evidence>
<dbReference type="Gene3D" id="3.40.50.300">
    <property type="entry name" value="P-loop containing nucleotide triphosphate hydrolases"/>
    <property type="match status" value="1"/>
</dbReference>
<keyword evidence="2" id="KW-0540">Nuclease</keyword>
<sequence>MYLERIEVVGFRGINRISLSLDDNTVLIGENAWGKSSLLDALTLCLSPERELYRFEPHDFYFPPGDETAREHHLQIVFTFCETERGHARARRYHRLSPLWQESDDRLQRIYFRQEGELSDDDTVCTWRSFLNEQGEALALHHVDLLARELIRLHPVLRLRDARFIRRLHPSVLAARHLPDQAQVAQQLDELTRELVCNPQKLSNGELRAGLSAMQQLLEHYFATNGDETAVGARRRHRNEIIHGRQAWRSLENINQMIAASGSRNMRLILLGLFSTLLQAKGAVILDRHARPLLVIEDPETRLHPIMLSVAWGLLNQLPLQKVTTTNSGDLLALMPVERVCRLVRQSGRVAAYRIGPRGMTPEDSRRIAFHIRFNRASSLFARCWLLVEGETEVWLLSELARQCGYHFDTEGIKVIEFAQCGLRPLIKFARRMGIAWHVLVDGDEAGRKYAATVRGLLEGMQESERDRLTVLPAPDMEHFMYHEGFADVYHHVAGIPASAPMSARKVITKAIHRASKPDLAIIVAARAEEVGVSQVPLLLKNMFSRVLWLARGKAD</sequence>
<dbReference type="InterPro" id="IPR034139">
    <property type="entry name" value="TOPRIM_OLD"/>
</dbReference>
<dbReference type="AlphaFoldDB" id="A0A076LJE3"/>
<dbReference type="Proteomes" id="UP000028681">
    <property type="component" value="Chromosome"/>
</dbReference>
<dbReference type="KEGG" id="ete:ETEE_0205"/>
<dbReference type="GO" id="GO:0006302">
    <property type="term" value="P:double-strand break repair"/>
    <property type="evidence" value="ECO:0007669"/>
    <property type="project" value="TreeGrafter"/>
</dbReference>